<evidence type="ECO:0000259" key="16">
    <source>
        <dbReference type="Pfam" id="PF07732"/>
    </source>
</evidence>
<accession>A0A835JAP4</accession>
<dbReference type="InterPro" id="IPR034289">
    <property type="entry name" value="CuRO_3_LCC"/>
</dbReference>
<evidence type="ECO:0000256" key="4">
    <source>
        <dbReference type="ARBA" id="ARBA00012297"/>
    </source>
</evidence>
<dbReference type="InterPro" id="IPR008972">
    <property type="entry name" value="Cupredoxin"/>
</dbReference>
<evidence type="ECO:0000259" key="14">
    <source>
        <dbReference type="Pfam" id="PF00394"/>
    </source>
</evidence>
<evidence type="ECO:0000256" key="3">
    <source>
        <dbReference type="ARBA" id="ARBA00010609"/>
    </source>
</evidence>
<dbReference type="EC" id="1.10.3.2" evidence="4 13"/>
<keyword evidence="18" id="KW-1185">Reference proteome</keyword>
<dbReference type="PANTHER" id="PTHR11709">
    <property type="entry name" value="MULTI-COPPER OXIDASE"/>
    <property type="match status" value="1"/>
</dbReference>
<dbReference type="GO" id="GO:0005507">
    <property type="term" value="F:copper ion binding"/>
    <property type="evidence" value="ECO:0007669"/>
    <property type="project" value="InterPro"/>
</dbReference>
<dbReference type="GO" id="GO:0048046">
    <property type="term" value="C:apoplast"/>
    <property type="evidence" value="ECO:0007669"/>
    <property type="project" value="UniProtKB-SubCell"/>
</dbReference>
<evidence type="ECO:0000256" key="8">
    <source>
        <dbReference type="ARBA" id="ARBA00022737"/>
    </source>
</evidence>
<dbReference type="Pfam" id="PF07731">
    <property type="entry name" value="Cu-oxidase_2"/>
    <property type="match status" value="1"/>
</dbReference>
<dbReference type="CDD" id="cd13875">
    <property type="entry name" value="CuRO_2_LCC_plant"/>
    <property type="match status" value="1"/>
</dbReference>
<keyword evidence="11" id="KW-0325">Glycoprotein</keyword>
<evidence type="ECO:0000256" key="2">
    <source>
        <dbReference type="ARBA" id="ARBA00004271"/>
    </source>
</evidence>
<dbReference type="InterPro" id="IPR034285">
    <property type="entry name" value="CuRO_2_LCC"/>
</dbReference>
<comment type="caution">
    <text evidence="17">The sequence shown here is derived from an EMBL/GenBank/DDBJ whole genome shotgun (WGS) entry which is preliminary data.</text>
</comment>
<evidence type="ECO:0000256" key="13">
    <source>
        <dbReference type="RuleBase" id="RU361119"/>
    </source>
</evidence>
<dbReference type="PROSITE" id="PS00080">
    <property type="entry name" value="MULTICOPPER_OXIDASE2"/>
    <property type="match status" value="1"/>
</dbReference>
<evidence type="ECO:0000256" key="10">
    <source>
        <dbReference type="ARBA" id="ARBA00023008"/>
    </source>
</evidence>
<dbReference type="FunFam" id="2.60.40.420:FF:000049">
    <property type="entry name" value="Laccase"/>
    <property type="match status" value="1"/>
</dbReference>
<dbReference type="InterPro" id="IPR002355">
    <property type="entry name" value="Cu_oxidase_Cu_BS"/>
</dbReference>
<dbReference type="Proteomes" id="UP000657918">
    <property type="component" value="Chromosome 16"/>
</dbReference>
<protein>
    <recommendedName>
        <fullName evidence="4 13">Laccase</fullName>
        <ecNumber evidence="4 13">1.10.3.2</ecNumber>
    </recommendedName>
    <alternativeName>
        <fullName evidence="13">Benzenediol:oxygen oxidoreductase</fullName>
    </alternativeName>
    <alternativeName>
        <fullName evidence="13">Diphenol oxidase</fullName>
    </alternativeName>
    <alternativeName>
        <fullName evidence="13">Urishiol oxidase</fullName>
    </alternativeName>
</protein>
<feature type="domain" description="Plastocyanin-like" evidence="16">
    <location>
        <begin position="87"/>
        <end position="201"/>
    </location>
</feature>
<comment type="function">
    <text evidence="13">Lignin degradation and detoxification of lignin-derived products.</text>
</comment>
<dbReference type="GO" id="GO:0046274">
    <property type="term" value="P:lignin catabolic process"/>
    <property type="evidence" value="ECO:0007669"/>
    <property type="project" value="UniProtKB-KW"/>
</dbReference>
<dbReference type="InterPro" id="IPR045087">
    <property type="entry name" value="Cu-oxidase_fam"/>
</dbReference>
<dbReference type="SUPFAM" id="SSF49503">
    <property type="entry name" value="Cupredoxins"/>
    <property type="match status" value="3"/>
</dbReference>
<dbReference type="CDD" id="cd13897">
    <property type="entry name" value="CuRO_3_LCC_plant"/>
    <property type="match status" value="1"/>
</dbReference>
<keyword evidence="12 13" id="KW-0439">Lignin degradation</keyword>
<evidence type="ECO:0000256" key="1">
    <source>
        <dbReference type="ARBA" id="ARBA00000349"/>
    </source>
</evidence>
<evidence type="ECO:0000313" key="17">
    <source>
        <dbReference type="EMBL" id="KAF9665139.1"/>
    </source>
</evidence>
<organism evidence="17 18">
    <name type="scientific">Salix dunnii</name>
    <dbReference type="NCBI Taxonomy" id="1413687"/>
    <lineage>
        <taxon>Eukaryota</taxon>
        <taxon>Viridiplantae</taxon>
        <taxon>Streptophyta</taxon>
        <taxon>Embryophyta</taxon>
        <taxon>Tracheophyta</taxon>
        <taxon>Spermatophyta</taxon>
        <taxon>Magnoliopsida</taxon>
        <taxon>eudicotyledons</taxon>
        <taxon>Gunneridae</taxon>
        <taxon>Pentapetalae</taxon>
        <taxon>rosids</taxon>
        <taxon>fabids</taxon>
        <taxon>Malpighiales</taxon>
        <taxon>Salicaceae</taxon>
        <taxon>Saliceae</taxon>
        <taxon>Salix</taxon>
    </lineage>
</organism>
<dbReference type="GO" id="GO:0052716">
    <property type="term" value="F:hydroquinone:oxygen oxidoreductase activity"/>
    <property type="evidence" value="ECO:0007669"/>
    <property type="project" value="UniProtKB-EC"/>
</dbReference>
<keyword evidence="7 13" id="KW-0479">Metal-binding</keyword>
<dbReference type="CDD" id="cd13849">
    <property type="entry name" value="CuRO_1_LCC_plant"/>
    <property type="match status" value="1"/>
</dbReference>
<gene>
    <name evidence="17" type="ORF">SADUNF_Sadunf16G0091000</name>
</gene>
<dbReference type="InterPro" id="IPR011707">
    <property type="entry name" value="Cu-oxidase-like_N"/>
</dbReference>
<feature type="domain" description="Plastocyanin-like" evidence="15">
    <location>
        <begin position="471"/>
        <end position="607"/>
    </location>
</feature>
<evidence type="ECO:0000259" key="15">
    <source>
        <dbReference type="Pfam" id="PF07731"/>
    </source>
</evidence>
<dbReference type="Pfam" id="PF07732">
    <property type="entry name" value="Cu-oxidase_3"/>
    <property type="match status" value="1"/>
</dbReference>
<evidence type="ECO:0000313" key="18">
    <source>
        <dbReference type="Proteomes" id="UP000657918"/>
    </source>
</evidence>
<dbReference type="InterPro" id="IPR011706">
    <property type="entry name" value="Cu-oxidase_C"/>
</dbReference>
<evidence type="ECO:0000256" key="12">
    <source>
        <dbReference type="ARBA" id="ARBA00023185"/>
    </source>
</evidence>
<evidence type="ECO:0000256" key="7">
    <source>
        <dbReference type="ARBA" id="ARBA00022723"/>
    </source>
</evidence>
<dbReference type="Gene3D" id="2.60.40.420">
    <property type="entry name" value="Cupredoxins - blue copper proteins"/>
    <property type="match status" value="3"/>
</dbReference>
<comment type="similarity">
    <text evidence="3 13">Belongs to the multicopper oxidase family.</text>
</comment>
<dbReference type="InterPro" id="IPR034288">
    <property type="entry name" value="CuRO_1_LCC"/>
</dbReference>
<keyword evidence="8 13" id="KW-0677">Repeat</keyword>
<keyword evidence="6 13" id="KW-0964">Secreted</keyword>
<evidence type="ECO:0000256" key="6">
    <source>
        <dbReference type="ARBA" id="ARBA00022525"/>
    </source>
</evidence>
<dbReference type="InterPro" id="IPR001117">
    <property type="entry name" value="Cu-oxidase_2nd"/>
</dbReference>
<proteinExistence type="inferred from homology"/>
<feature type="domain" description="Plastocyanin-like" evidence="14">
    <location>
        <begin position="213"/>
        <end position="371"/>
    </location>
</feature>
<dbReference type="EMBL" id="JADGMS010000016">
    <property type="protein sequence ID" value="KAF9665139.1"/>
    <property type="molecule type" value="Genomic_DNA"/>
</dbReference>
<comment type="catalytic activity">
    <reaction evidence="1 13">
        <text>4 hydroquinone + O2 = 4 benzosemiquinone + 2 H2O</text>
        <dbReference type="Rhea" id="RHEA:11276"/>
        <dbReference type="ChEBI" id="CHEBI:15377"/>
        <dbReference type="ChEBI" id="CHEBI:15379"/>
        <dbReference type="ChEBI" id="CHEBI:17594"/>
        <dbReference type="ChEBI" id="CHEBI:17977"/>
        <dbReference type="EC" id="1.10.3.2"/>
    </reaction>
</comment>
<evidence type="ECO:0000256" key="11">
    <source>
        <dbReference type="ARBA" id="ARBA00023180"/>
    </source>
</evidence>
<sequence>MWRGYGRLSLRNSSIYMYIYILVEILKFQQQTFSKVEILFSFPLHSSSHQTLLSENMSRLLFSLTCALALLASSVASAAIVEHSFHVQNLTVRRLCSEQVITAVDGSLPGPTLHVREGDTLVVHVFNKSPYDLSIHWHGVFQLLSAWADGPNMVTQCPIRPGGTYTYKFKLLQQEGTLWWHAHASFLRATVYGALVIRPRSGHPYPFPKPNKEVLILLGEWWNANVVNVESQAAATGAPPNISNAFTINGLPGDLYNCSNKRMYKLKVQKGKTYLLRIINAAMDNQLFFKIANHNMTVVAVDAGYTAPYVTDVVVTGPGQTVDVLLAADQEVGSYFMAASPYASAARAGPSAPAPIFDKTTTRGIVVYEGAPASVTPIMPPMPAFNDTPTAHKFFTSLTGLLGGPHWVPVPCQIDEHMFVTAGLGLSICPTCLNGTRLAASMNNLSFVRPSSLSMLQAFFFNVSGIYTPDFPDTPPIKFDYTNPINALNLSLLFTQKSTSVKVLKYNATVEVVLQNTALLGVENHPIHLHGFNFHVLAQGFGNYDPVKDPKKFNLINPLIRNTINVPVGGWAVIRFIANNPGVWFIHCHLDTHLTLGLASAFVVENGPTPESTLPPPPIDLSQCSHVAVQNSDDDSIFFVVSI</sequence>
<keyword evidence="9 13" id="KW-0560">Oxidoreductase</keyword>
<keyword evidence="10 13" id="KW-0186">Copper</keyword>
<evidence type="ECO:0000256" key="5">
    <source>
        <dbReference type="ARBA" id="ARBA00022523"/>
    </source>
</evidence>
<comment type="cofactor">
    <cofactor evidence="13">
        <name>Cu cation</name>
        <dbReference type="ChEBI" id="CHEBI:23378"/>
    </cofactor>
    <text evidence="13">Binds 4 Cu cations per monomer.</text>
</comment>
<name>A0A835JAP4_9ROSI</name>
<evidence type="ECO:0000256" key="9">
    <source>
        <dbReference type="ARBA" id="ARBA00023002"/>
    </source>
</evidence>
<dbReference type="OrthoDB" id="2121828at2759"/>
<dbReference type="NCBIfam" id="TIGR03389">
    <property type="entry name" value="laccase"/>
    <property type="match status" value="1"/>
</dbReference>
<dbReference type="PANTHER" id="PTHR11709:SF9">
    <property type="entry name" value="LACCASE-7"/>
    <property type="match status" value="1"/>
</dbReference>
<reference evidence="17 18" key="1">
    <citation type="submission" date="2020-10" db="EMBL/GenBank/DDBJ databases">
        <title>Plant Genome Project.</title>
        <authorList>
            <person name="Zhang R.-G."/>
        </authorList>
    </citation>
    <scope>NUCLEOTIDE SEQUENCE [LARGE SCALE GENOMIC DNA]</scope>
    <source>
        <strain evidence="17">FAFU-HL-1</strain>
        <tissue evidence="17">Leaf</tissue>
    </source>
</reference>
<keyword evidence="5 13" id="KW-0052">Apoplast</keyword>
<comment type="subcellular location">
    <subcellularLocation>
        <location evidence="2 13">Secreted</location>
        <location evidence="2 13">Extracellular space</location>
        <location evidence="2 13">Apoplast</location>
    </subcellularLocation>
</comment>
<dbReference type="AlphaFoldDB" id="A0A835JAP4"/>
<dbReference type="InterPro" id="IPR017761">
    <property type="entry name" value="Laccase"/>
</dbReference>
<dbReference type="Pfam" id="PF00394">
    <property type="entry name" value="Cu-oxidase"/>
    <property type="match status" value="1"/>
</dbReference>